<dbReference type="AlphaFoldDB" id="A0A2N5MC38"/>
<name>A0A2N5MC38_9BACI</name>
<dbReference type="RefSeq" id="WP_101639692.1">
    <property type="nucleotide sequence ID" value="NZ_PGUY01000001.1"/>
</dbReference>
<accession>A0A2N5MC38</accession>
<dbReference type="Proteomes" id="UP000234748">
    <property type="component" value="Unassembled WGS sequence"/>
</dbReference>
<gene>
    <name evidence="1" type="ORF">CUU66_00325</name>
</gene>
<evidence type="ECO:0000313" key="1">
    <source>
        <dbReference type="EMBL" id="PLT31911.1"/>
    </source>
</evidence>
<evidence type="ECO:0008006" key="3">
    <source>
        <dbReference type="Google" id="ProtNLM"/>
    </source>
</evidence>
<proteinExistence type="predicted"/>
<reference evidence="1 2" key="1">
    <citation type="submission" date="2017-11" db="EMBL/GenBank/DDBJ databases">
        <title>Comparitive Functional Genomics of Dry Heat Resistant strains isolated from the Viking Spacecraft.</title>
        <authorList>
            <person name="Seuylemezian A."/>
            <person name="Cooper K."/>
            <person name="Vaishampayan P."/>
        </authorList>
    </citation>
    <scope>NUCLEOTIDE SEQUENCE [LARGE SCALE GENOMIC DNA]</scope>
    <source>
        <strain evidence="1 2">V1-29</strain>
    </source>
</reference>
<keyword evidence="2" id="KW-1185">Reference proteome</keyword>
<comment type="caution">
    <text evidence="1">The sequence shown here is derived from an EMBL/GenBank/DDBJ whole genome shotgun (WGS) entry which is preliminary data.</text>
</comment>
<dbReference type="EMBL" id="PGUY01000001">
    <property type="protein sequence ID" value="PLT31911.1"/>
    <property type="molecule type" value="Genomic_DNA"/>
</dbReference>
<organism evidence="1 2">
    <name type="scientific">Peribacillus deserti</name>
    <dbReference type="NCBI Taxonomy" id="673318"/>
    <lineage>
        <taxon>Bacteria</taxon>
        <taxon>Bacillati</taxon>
        <taxon>Bacillota</taxon>
        <taxon>Bacilli</taxon>
        <taxon>Bacillales</taxon>
        <taxon>Bacillaceae</taxon>
        <taxon>Peribacillus</taxon>
    </lineage>
</organism>
<sequence length="130" mass="14336">MENVGQGYRANSKLLKGLMYGALAGGVIAMFDRNTRQSFMDGGGRTFKGMKSFLTNPLEGVTKMGEYSSRLRSQIEEISGDINFISEKVDELKEVPIQVAEVVMDTKDILTHEGSTPNRAYKTSAAHTMH</sequence>
<evidence type="ECO:0000313" key="2">
    <source>
        <dbReference type="Proteomes" id="UP000234748"/>
    </source>
</evidence>
<protein>
    <recommendedName>
        <fullName evidence="3">YtxH domain-containing protein</fullName>
    </recommendedName>
</protein>
<dbReference type="OrthoDB" id="2353585at2"/>